<protein>
    <submittedName>
        <fullName evidence="2">Zinc finger and BTB domain-containing protein 5</fullName>
    </submittedName>
</protein>
<name>A0ABC9W040_GRUJA</name>
<evidence type="ECO:0000256" key="1">
    <source>
        <dbReference type="SAM" id="MobiDB-lite"/>
    </source>
</evidence>
<feature type="compositionally biased region" description="Basic and acidic residues" evidence="1">
    <location>
        <begin position="86"/>
        <end position="103"/>
    </location>
</feature>
<reference evidence="2 3" key="1">
    <citation type="submission" date="2024-06" db="EMBL/GenBank/DDBJ databases">
        <title>The draft genome of Grus japonensis, version 3.</title>
        <authorList>
            <person name="Nabeshima K."/>
            <person name="Suzuki S."/>
            <person name="Onuma M."/>
        </authorList>
    </citation>
    <scope>NUCLEOTIDE SEQUENCE [LARGE SCALE GENOMIC DNA]</scope>
    <source>
        <strain evidence="2 3">451A</strain>
    </source>
</reference>
<dbReference type="Proteomes" id="UP001623348">
    <property type="component" value="Unassembled WGS sequence"/>
</dbReference>
<gene>
    <name evidence="2" type="ORF">GRJ2_000301100</name>
</gene>
<evidence type="ECO:0000313" key="2">
    <source>
        <dbReference type="EMBL" id="GAB0178358.1"/>
    </source>
</evidence>
<feature type="region of interest" description="Disordered" evidence="1">
    <location>
        <begin position="86"/>
        <end position="114"/>
    </location>
</feature>
<evidence type="ECO:0000313" key="3">
    <source>
        <dbReference type="Proteomes" id="UP001623348"/>
    </source>
</evidence>
<proteinExistence type="predicted"/>
<organism evidence="2 3">
    <name type="scientific">Grus japonensis</name>
    <name type="common">Japanese crane</name>
    <name type="synonym">Red-crowned crane</name>
    <dbReference type="NCBI Taxonomy" id="30415"/>
    <lineage>
        <taxon>Eukaryota</taxon>
        <taxon>Metazoa</taxon>
        <taxon>Chordata</taxon>
        <taxon>Craniata</taxon>
        <taxon>Vertebrata</taxon>
        <taxon>Euteleostomi</taxon>
        <taxon>Archelosauria</taxon>
        <taxon>Archosauria</taxon>
        <taxon>Dinosauria</taxon>
        <taxon>Saurischia</taxon>
        <taxon>Theropoda</taxon>
        <taxon>Coelurosauria</taxon>
        <taxon>Aves</taxon>
        <taxon>Neognathae</taxon>
        <taxon>Neoaves</taxon>
        <taxon>Gruiformes</taxon>
        <taxon>Gruidae</taxon>
        <taxon>Grus</taxon>
    </lineage>
</organism>
<accession>A0ABC9W040</accession>
<dbReference type="EMBL" id="BAAFJT010000001">
    <property type="protein sequence ID" value="GAB0178358.1"/>
    <property type="molecule type" value="Genomic_DNA"/>
</dbReference>
<keyword evidence="3" id="KW-1185">Reference proteome</keyword>
<comment type="caution">
    <text evidence="2">The sequence shown here is derived from an EMBL/GenBank/DDBJ whole genome shotgun (WGS) entry which is preliminary data.</text>
</comment>
<dbReference type="AlphaFoldDB" id="A0ABC9W040"/>
<sequence length="237" mass="25809">MSQIMVQTVCIGFTWQGAGSGWGAAGVASVRRHQELPPCEIQLVTACSKTDLPLPKAGPISQAGGASAIMCLRKRKSHCAAAVRERSEKKCERNNSADTKVSEEGGGEGAPGARAEIPLQPMEKTMVRQAVTQQPMEDHARVDIHLQPVEDPMPEQVACPNRSCSPWRAHAREGSWQDLWFVERSLCWSSLFLKDCTPGKGPTLEQFLKNCSLWGGPMLEKFVKDCIPWEGPQAGAG</sequence>